<accession>A0A814MC79</accession>
<dbReference type="Proteomes" id="UP000663854">
    <property type="component" value="Unassembled WGS sequence"/>
</dbReference>
<organism evidence="1 3">
    <name type="scientific">Rotaria sordida</name>
    <dbReference type="NCBI Taxonomy" id="392033"/>
    <lineage>
        <taxon>Eukaryota</taxon>
        <taxon>Metazoa</taxon>
        <taxon>Spiralia</taxon>
        <taxon>Gnathifera</taxon>
        <taxon>Rotifera</taxon>
        <taxon>Eurotatoria</taxon>
        <taxon>Bdelloidea</taxon>
        <taxon>Philodinida</taxon>
        <taxon>Philodinidae</taxon>
        <taxon>Rotaria</taxon>
    </lineage>
</organism>
<dbReference type="Proteomes" id="UP000663870">
    <property type="component" value="Unassembled WGS sequence"/>
</dbReference>
<comment type="caution">
    <text evidence="1">The sequence shown here is derived from an EMBL/GenBank/DDBJ whole genome shotgun (WGS) entry which is preliminary data.</text>
</comment>
<dbReference type="EMBL" id="CAJNOH010000566">
    <property type="protein sequence ID" value="CAF1076367.1"/>
    <property type="molecule type" value="Genomic_DNA"/>
</dbReference>
<name>A0A814MC79_9BILA</name>
<evidence type="ECO:0008006" key="5">
    <source>
        <dbReference type="Google" id="ProtNLM"/>
    </source>
</evidence>
<gene>
    <name evidence="2" type="ORF">JXQ802_LOCUS27702</name>
    <name evidence="1" type="ORF">PYM288_LOCUS18435</name>
</gene>
<evidence type="ECO:0000313" key="1">
    <source>
        <dbReference type="EMBL" id="CAF1076367.1"/>
    </source>
</evidence>
<evidence type="ECO:0000313" key="3">
    <source>
        <dbReference type="Proteomes" id="UP000663854"/>
    </source>
</evidence>
<reference evidence="1" key="1">
    <citation type="submission" date="2021-02" db="EMBL/GenBank/DDBJ databases">
        <authorList>
            <person name="Nowell W R."/>
        </authorList>
    </citation>
    <scope>NUCLEOTIDE SEQUENCE</scope>
</reference>
<keyword evidence="4" id="KW-1185">Reference proteome</keyword>
<dbReference type="Gene3D" id="3.40.50.720">
    <property type="entry name" value="NAD(P)-binding Rossmann-like Domain"/>
    <property type="match status" value="1"/>
</dbReference>
<dbReference type="AlphaFoldDB" id="A0A814MC79"/>
<protein>
    <recommendedName>
        <fullName evidence="5">Gfo/Idh/MocA-like oxidoreductase N-terminal domain-containing protein</fullName>
    </recommendedName>
</protein>
<sequence length="81" mass="8944">MGAEEIFDGPSDQHAKWIQEKVGGVQGVVVAVPSIPAYEQAFQSVKRGGRIVAEKNSQDLSGIHNETNKQRKIWKNQDAKI</sequence>
<evidence type="ECO:0000313" key="4">
    <source>
        <dbReference type="Proteomes" id="UP000663870"/>
    </source>
</evidence>
<dbReference type="EMBL" id="CAJNOL010001014">
    <property type="protein sequence ID" value="CAF1265284.1"/>
    <property type="molecule type" value="Genomic_DNA"/>
</dbReference>
<evidence type="ECO:0000313" key="2">
    <source>
        <dbReference type="EMBL" id="CAF1265284.1"/>
    </source>
</evidence>
<proteinExistence type="predicted"/>